<comment type="caution">
    <text evidence="2">The sequence shown here is derived from an EMBL/GenBank/DDBJ whole genome shotgun (WGS) entry which is preliminary data.</text>
</comment>
<name>A0A9N9W9G2_9HYPO</name>
<keyword evidence="3" id="KW-1185">Reference proteome</keyword>
<sequence>MSTGSSTFTPPTAPTTGLTFSTPAESSTLLTSRTPTAPTTGKFDFKYTNRANDGPDFHYPRYSYNRSEFKHSNSAYNRADFHYPRRFFSRFDFKGVIIFTIFIFEWCHHRFNFQFQNNTNDGLFPASPHFKPWFVKPTAAIVAIFHGLLSFSNRKLFLVYNQHDLYTVISNISAGNAFSEFWLLFDFGFFGQNTNIYHISRIADWFYVGKLDKAWHKFEIYAKHHTIFSWNLEPNDLIVVIHLTGHSLLGDCGFIYPSY</sequence>
<evidence type="ECO:0000313" key="2">
    <source>
        <dbReference type="EMBL" id="CAH0044356.1"/>
    </source>
</evidence>
<feature type="compositionally biased region" description="Polar residues" evidence="1">
    <location>
        <begin position="21"/>
        <end position="37"/>
    </location>
</feature>
<reference evidence="3" key="1">
    <citation type="submission" date="2019-06" db="EMBL/GenBank/DDBJ databases">
        <authorList>
            <person name="Broberg M."/>
        </authorList>
    </citation>
    <scope>NUCLEOTIDE SEQUENCE [LARGE SCALE GENOMIC DNA]</scope>
</reference>
<organism evidence="2 3">
    <name type="scientific">Clonostachys solani</name>
    <dbReference type="NCBI Taxonomy" id="160281"/>
    <lineage>
        <taxon>Eukaryota</taxon>
        <taxon>Fungi</taxon>
        <taxon>Dikarya</taxon>
        <taxon>Ascomycota</taxon>
        <taxon>Pezizomycotina</taxon>
        <taxon>Sordariomycetes</taxon>
        <taxon>Hypocreomycetidae</taxon>
        <taxon>Hypocreales</taxon>
        <taxon>Bionectriaceae</taxon>
        <taxon>Clonostachys</taxon>
    </lineage>
</organism>
<gene>
    <name evidence="2" type="ORF">CSOL1703_00010098</name>
</gene>
<dbReference type="Proteomes" id="UP000775872">
    <property type="component" value="Unassembled WGS sequence"/>
</dbReference>
<dbReference type="AlphaFoldDB" id="A0A9N9W9G2"/>
<reference evidence="2 3" key="2">
    <citation type="submission" date="2021-10" db="EMBL/GenBank/DDBJ databases">
        <authorList>
            <person name="Piombo E."/>
        </authorList>
    </citation>
    <scope>NUCLEOTIDE SEQUENCE [LARGE SCALE GENOMIC DNA]</scope>
</reference>
<accession>A0A9N9W9G2</accession>
<feature type="compositionally biased region" description="Low complexity" evidence="1">
    <location>
        <begin position="1"/>
        <end position="20"/>
    </location>
</feature>
<dbReference type="EMBL" id="CABFOC020000005">
    <property type="protein sequence ID" value="CAH0044356.1"/>
    <property type="molecule type" value="Genomic_DNA"/>
</dbReference>
<proteinExistence type="predicted"/>
<protein>
    <submittedName>
        <fullName evidence="2">Uncharacterized protein</fullName>
    </submittedName>
</protein>
<dbReference type="OrthoDB" id="10633146at2759"/>
<evidence type="ECO:0000256" key="1">
    <source>
        <dbReference type="SAM" id="MobiDB-lite"/>
    </source>
</evidence>
<feature type="region of interest" description="Disordered" evidence="1">
    <location>
        <begin position="1"/>
        <end position="37"/>
    </location>
</feature>
<evidence type="ECO:0000313" key="3">
    <source>
        <dbReference type="Proteomes" id="UP000775872"/>
    </source>
</evidence>